<evidence type="ECO:0000313" key="3">
    <source>
        <dbReference type="EMBL" id="KAJ3556476.1"/>
    </source>
</evidence>
<dbReference type="AlphaFoldDB" id="A0AAD5YNG7"/>
<feature type="compositionally biased region" description="Basic and acidic residues" evidence="1">
    <location>
        <begin position="23"/>
        <end position="32"/>
    </location>
</feature>
<dbReference type="Pfam" id="PF20149">
    <property type="entry name" value="DUF6532"/>
    <property type="match status" value="1"/>
</dbReference>
<accession>A0AAD5YNG7</accession>
<dbReference type="Proteomes" id="UP001213000">
    <property type="component" value="Unassembled WGS sequence"/>
</dbReference>
<gene>
    <name evidence="3" type="ORF">NP233_g11967</name>
</gene>
<keyword evidence="4" id="KW-1185">Reference proteome</keyword>
<dbReference type="PANTHER" id="PTHR48209:SF2">
    <property type="entry name" value="FI24008P1"/>
    <property type="match status" value="1"/>
</dbReference>
<dbReference type="EMBL" id="JANIEX010001573">
    <property type="protein sequence ID" value="KAJ3556476.1"/>
    <property type="molecule type" value="Genomic_DNA"/>
</dbReference>
<feature type="compositionally biased region" description="Acidic residues" evidence="1">
    <location>
        <begin position="140"/>
        <end position="189"/>
    </location>
</feature>
<evidence type="ECO:0000259" key="2">
    <source>
        <dbReference type="Pfam" id="PF20149"/>
    </source>
</evidence>
<feature type="compositionally biased region" description="Basic and acidic residues" evidence="1">
    <location>
        <begin position="89"/>
        <end position="101"/>
    </location>
</feature>
<protein>
    <recommendedName>
        <fullName evidence="2">DUF6532 domain-containing protein</fullName>
    </recommendedName>
</protein>
<evidence type="ECO:0000256" key="1">
    <source>
        <dbReference type="SAM" id="MobiDB-lite"/>
    </source>
</evidence>
<reference evidence="3" key="1">
    <citation type="submission" date="2022-07" db="EMBL/GenBank/DDBJ databases">
        <title>Genome Sequence of Leucocoprinus birnbaumii.</title>
        <authorList>
            <person name="Buettner E."/>
        </authorList>
    </citation>
    <scope>NUCLEOTIDE SEQUENCE</scope>
    <source>
        <strain evidence="3">VT141</strain>
    </source>
</reference>
<feature type="compositionally biased region" description="Pro residues" evidence="1">
    <location>
        <begin position="254"/>
        <end position="293"/>
    </location>
</feature>
<evidence type="ECO:0000313" key="4">
    <source>
        <dbReference type="Proteomes" id="UP001213000"/>
    </source>
</evidence>
<comment type="caution">
    <text evidence="3">The sequence shown here is derived from an EMBL/GenBank/DDBJ whole genome shotgun (WGS) entry which is preliminary data.</text>
</comment>
<sequence length="608" mass="67154">MSQAASADDIVAIKSQRHKTRKASRDASKVLEDEALVEAGKGPQKAKVKALTTPHKPWQCDIPTKRAPKRTASSTDSAGQNAKRQKTVNQDDRMASRRGAKDTQGQGRKGTKTATAAKATKKNPSKGKTRRAVTPSACSEEGDLDNEEEDEDLLEDDNDNYNDNEEDNEEGDEEEDEEEEDEEDEEEEDHNTRASIQFAKERARFPGDDEDTPGGDSDKENEASLFSLPSRFIEISQIQGQVPRHGASSSSSTTPPPPPPPQTQPQIPSAPPPPPPPPAGSTAPAPTPAPVPTPAQGTTEAQKLWPPYAQIRNGGVRAQTPLIRSVVHAIIDSCEHILVVDHAFPEVQNREAFRDRAVQSTAQDLFEQHTNNPQYEVLNSHVHADNDFCRLALDRLSHARTLMRAAALIHIAHYKIGDGNLCSEHVKLLLLGNSFVYPGHWGQDQNRRISSLLCIRQVLIGSPAGCLGCQYNRGIPQSSNCQDDTPGLVQHSDGVQHTVYGTLQVLQSRKAREREFPISVVALASTAVYAALRMWESGEFVDEPFRGDVFSSFYMTHVQYLETMKKRYPNSFHTLMARLYREVREGQTGNNVEVTQEDPFALFTSYDG</sequence>
<dbReference type="InterPro" id="IPR045341">
    <property type="entry name" value="DUF6532"/>
</dbReference>
<dbReference type="PANTHER" id="PTHR48209">
    <property type="entry name" value="AGL056WP"/>
    <property type="match status" value="1"/>
</dbReference>
<organism evidence="3 4">
    <name type="scientific">Leucocoprinus birnbaumii</name>
    <dbReference type="NCBI Taxonomy" id="56174"/>
    <lineage>
        <taxon>Eukaryota</taxon>
        <taxon>Fungi</taxon>
        <taxon>Dikarya</taxon>
        <taxon>Basidiomycota</taxon>
        <taxon>Agaricomycotina</taxon>
        <taxon>Agaricomycetes</taxon>
        <taxon>Agaricomycetidae</taxon>
        <taxon>Agaricales</taxon>
        <taxon>Agaricineae</taxon>
        <taxon>Agaricaceae</taxon>
        <taxon>Leucocoprinus</taxon>
    </lineage>
</organism>
<feature type="compositionally biased region" description="Basic residues" evidence="1">
    <location>
        <begin position="119"/>
        <end position="131"/>
    </location>
</feature>
<feature type="region of interest" description="Disordered" evidence="1">
    <location>
        <begin position="1"/>
        <end position="299"/>
    </location>
</feature>
<feature type="compositionally biased region" description="Polar residues" evidence="1">
    <location>
        <begin position="71"/>
        <end position="82"/>
    </location>
</feature>
<name>A0AAD5YNG7_9AGAR</name>
<proteinExistence type="predicted"/>
<feature type="domain" description="DUF6532" evidence="2">
    <location>
        <begin position="332"/>
        <end position="564"/>
    </location>
</feature>